<dbReference type="PROSITE" id="PS50011">
    <property type="entry name" value="PROTEIN_KINASE_DOM"/>
    <property type="match status" value="1"/>
</dbReference>
<dbReference type="Gene3D" id="3.30.200.20">
    <property type="entry name" value="Phosphorylase Kinase, domain 1"/>
    <property type="match status" value="1"/>
</dbReference>
<feature type="region of interest" description="Disordered" evidence="7">
    <location>
        <begin position="1"/>
        <end position="66"/>
    </location>
</feature>
<keyword evidence="8" id="KW-0812">Transmembrane</keyword>
<feature type="transmembrane region" description="Helical" evidence="8">
    <location>
        <begin position="746"/>
        <end position="763"/>
    </location>
</feature>
<dbReference type="Pfam" id="PF00069">
    <property type="entry name" value="Pkinase"/>
    <property type="match status" value="1"/>
</dbReference>
<dbReference type="Pfam" id="PF00211">
    <property type="entry name" value="Guanylate_cyc"/>
    <property type="match status" value="1"/>
</dbReference>
<dbReference type="PATRIC" id="fig|394096.3.peg.8051"/>
<gene>
    <name evidence="11" type="ORF">DB31_4318</name>
</gene>
<feature type="transmembrane region" description="Helical" evidence="8">
    <location>
        <begin position="716"/>
        <end position="734"/>
    </location>
</feature>
<evidence type="ECO:0000256" key="3">
    <source>
        <dbReference type="ARBA" id="ARBA00022741"/>
    </source>
</evidence>
<name>A0A085W3E9_9BACT</name>
<evidence type="ECO:0000313" key="11">
    <source>
        <dbReference type="EMBL" id="KFE62212.1"/>
    </source>
</evidence>
<dbReference type="InterPro" id="IPR011009">
    <property type="entry name" value="Kinase-like_dom_sf"/>
</dbReference>
<evidence type="ECO:0000256" key="7">
    <source>
        <dbReference type="SAM" id="MobiDB-lite"/>
    </source>
</evidence>
<dbReference type="PROSITE" id="PS00107">
    <property type="entry name" value="PROTEIN_KINASE_ATP"/>
    <property type="match status" value="1"/>
</dbReference>
<keyword evidence="12" id="KW-1185">Reference proteome</keyword>
<accession>A0A085W3E9</accession>
<dbReference type="InterPro" id="IPR017441">
    <property type="entry name" value="Protein_kinase_ATP_BS"/>
</dbReference>
<feature type="compositionally biased region" description="Low complexity" evidence="7">
    <location>
        <begin position="1"/>
        <end position="16"/>
    </location>
</feature>
<evidence type="ECO:0000256" key="2">
    <source>
        <dbReference type="ARBA" id="ARBA00022679"/>
    </source>
</evidence>
<evidence type="ECO:0000256" key="5">
    <source>
        <dbReference type="ARBA" id="ARBA00022840"/>
    </source>
</evidence>
<comment type="caution">
    <text evidence="11">The sequence shown here is derived from an EMBL/GenBank/DDBJ whole genome shotgun (WGS) entry which is preliminary data.</text>
</comment>
<dbReference type="InterPro" id="IPR008271">
    <property type="entry name" value="Ser/Thr_kinase_AS"/>
</dbReference>
<dbReference type="GO" id="GO:0035556">
    <property type="term" value="P:intracellular signal transduction"/>
    <property type="evidence" value="ECO:0007669"/>
    <property type="project" value="InterPro"/>
</dbReference>
<evidence type="ECO:0000256" key="6">
    <source>
        <dbReference type="PROSITE-ProRule" id="PRU10141"/>
    </source>
</evidence>
<dbReference type="GO" id="GO:0004016">
    <property type="term" value="F:adenylate cyclase activity"/>
    <property type="evidence" value="ECO:0007669"/>
    <property type="project" value="UniProtKB-ARBA"/>
</dbReference>
<sequence length="982" mass="105901">MLPEVSQQAQGSVSASRTVDDPTQPQRVRVRPVTQNLPPAPARSEAPPVHGANAPPEQPSAPASAGFAPGVRIGRYVVDRVLGQGGMGAVYLAHDPELDRRVAIKLLHPALSNPENRARLLREAQAMARVHHAHVVTVHDVVTWEDQLFVAMEYVEGDTLREWMQTRRSLHQILELFRKAGEGLGAAHAAGLIHRDFKPGNVLIGVDGSVQVSDFGLARSANAAAEPEPSAPEPAPAPPAALLQQELTETGLLMGTLGYMAPEQMLLKPIDARSDQFSFCVTLYEALYGVRPFQGKDATALVQVIYNRTFQAQRSRLRVPGHIREVVLRGLSPLPEERFPSMEALLAALHQKPEEDESSRVRLRRRMLRGVALGMLATGLVAAVATTQAWRSFEERAQGLLLTSRPKPWNPDVFILAVDQPTLRQMGWPISRFKQARMLEALERAGVAAVGIDAFLFSPAREGPEADIAFAQVMNRYGRTVLAVPCTADDGIDLEQLAQQVGPSSLPEGPSPRFRCSRVIVPVDPLRQSALMAQVEVARSASGNVRGAYVLAEVAGRSLPGLGLTTYLLGQGLKPDTDLIQEAGGVRVGTMHVPLNPEGAVLTSFRLPDPDHFLSYGALYATLSESDPPTLPPDVVEVLKGRYILFGQTAESIRDLGPFANGKQYPLVLLHAALLSDLIEQHPIREVPRWMELALILFCGALLTAAALVLRPTLTFGAVLLVLIGILGGTLLLAKGGWVAAPLGPMAASVLAFALVLAGRLSAEERARSRVRSAFDGYVDETELGRLLADAEHPALLQGAQKHLTVLQAQVQSPPGGAERQPPEERILHLRQAFQVMTEEVVRRKGRVETLRGNGLLAVFGDPLALPDHAPRAVEAAQAIQSRLEALQRTSDEGLGLETRVGIATGEAVIGNVGLQGGKMEYAVIGRPLERALELARQASTGQILVSAATREACASRFGFGLIQESGETEPGFVLQRPRAPF</sequence>
<evidence type="ECO:0000259" key="9">
    <source>
        <dbReference type="PROSITE" id="PS50011"/>
    </source>
</evidence>
<dbReference type="PROSITE" id="PS00108">
    <property type="entry name" value="PROTEIN_KINASE_ST"/>
    <property type="match status" value="1"/>
</dbReference>
<reference evidence="11 12" key="1">
    <citation type="submission" date="2014-04" db="EMBL/GenBank/DDBJ databases">
        <title>Genome assembly of Hyalangium minutum DSM 14724.</title>
        <authorList>
            <person name="Sharma G."/>
            <person name="Subramanian S."/>
        </authorList>
    </citation>
    <scope>NUCLEOTIDE SEQUENCE [LARGE SCALE GENOMIC DNA]</scope>
    <source>
        <strain evidence="11 12">DSM 14724</strain>
    </source>
</reference>
<feature type="domain" description="Protein kinase" evidence="9">
    <location>
        <begin position="76"/>
        <end position="353"/>
    </location>
</feature>
<dbReference type="Pfam" id="PF05226">
    <property type="entry name" value="CHASE2"/>
    <property type="match status" value="1"/>
</dbReference>
<dbReference type="GO" id="GO:0004674">
    <property type="term" value="F:protein serine/threonine kinase activity"/>
    <property type="evidence" value="ECO:0007669"/>
    <property type="project" value="TreeGrafter"/>
</dbReference>
<evidence type="ECO:0000259" key="10">
    <source>
        <dbReference type="PROSITE" id="PS50125"/>
    </source>
</evidence>
<dbReference type="InterPro" id="IPR001054">
    <property type="entry name" value="A/G_cyclase"/>
</dbReference>
<feature type="transmembrane region" description="Helical" evidence="8">
    <location>
        <begin position="690"/>
        <end position="709"/>
    </location>
</feature>
<dbReference type="CDD" id="cd14014">
    <property type="entry name" value="STKc_PknB_like"/>
    <property type="match status" value="1"/>
</dbReference>
<dbReference type="GO" id="GO:0016020">
    <property type="term" value="C:membrane"/>
    <property type="evidence" value="ECO:0007669"/>
    <property type="project" value="UniProtKB-SubCell"/>
</dbReference>
<dbReference type="EMBL" id="JMCB01000023">
    <property type="protein sequence ID" value="KFE62212.1"/>
    <property type="molecule type" value="Genomic_DNA"/>
</dbReference>
<organism evidence="11 12">
    <name type="scientific">Hyalangium minutum</name>
    <dbReference type="NCBI Taxonomy" id="394096"/>
    <lineage>
        <taxon>Bacteria</taxon>
        <taxon>Pseudomonadati</taxon>
        <taxon>Myxococcota</taxon>
        <taxon>Myxococcia</taxon>
        <taxon>Myxococcales</taxon>
        <taxon>Cystobacterineae</taxon>
        <taxon>Archangiaceae</taxon>
        <taxon>Hyalangium</taxon>
    </lineage>
</organism>
<evidence type="ECO:0000313" key="12">
    <source>
        <dbReference type="Proteomes" id="UP000028725"/>
    </source>
</evidence>
<dbReference type="CDD" id="cd07302">
    <property type="entry name" value="CHD"/>
    <property type="match status" value="1"/>
</dbReference>
<dbReference type="InterPro" id="IPR000719">
    <property type="entry name" value="Prot_kinase_dom"/>
</dbReference>
<dbReference type="AlphaFoldDB" id="A0A085W3E9"/>
<dbReference type="PANTHER" id="PTHR43289">
    <property type="entry name" value="MITOGEN-ACTIVATED PROTEIN KINASE KINASE KINASE 20-RELATED"/>
    <property type="match status" value="1"/>
</dbReference>
<keyword evidence="8" id="KW-1133">Transmembrane helix</keyword>
<comment type="subcellular location">
    <subcellularLocation>
        <location evidence="1">Membrane</location>
        <topology evidence="1">Single-pass membrane protein</topology>
    </subcellularLocation>
</comment>
<dbReference type="Proteomes" id="UP000028725">
    <property type="component" value="Unassembled WGS sequence"/>
</dbReference>
<proteinExistence type="predicted"/>
<dbReference type="Gene3D" id="3.30.70.1230">
    <property type="entry name" value="Nucleotide cyclase"/>
    <property type="match status" value="1"/>
</dbReference>
<feature type="compositionally biased region" description="Low complexity" evidence="7">
    <location>
        <begin position="52"/>
        <end position="66"/>
    </location>
</feature>
<dbReference type="STRING" id="394096.DB31_4318"/>
<evidence type="ECO:0000256" key="1">
    <source>
        <dbReference type="ARBA" id="ARBA00004167"/>
    </source>
</evidence>
<dbReference type="InterPro" id="IPR007890">
    <property type="entry name" value="CHASE2"/>
</dbReference>
<keyword evidence="4" id="KW-0418">Kinase</keyword>
<dbReference type="SUPFAM" id="SSF55073">
    <property type="entry name" value="Nucleotide cyclase"/>
    <property type="match status" value="1"/>
</dbReference>
<evidence type="ECO:0000256" key="4">
    <source>
        <dbReference type="ARBA" id="ARBA00022777"/>
    </source>
</evidence>
<feature type="domain" description="Guanylate cyclase" evidence="10">
    <location>
        <begin position="805"/>
        <end position="936"/>
    </location>
</feature>
<dbReference type="GO" id="GO:0005524">
    <property type="term" value="F:ATP binding"/>
    <property type="evidence" value="ECO:0007669"/>
    <property type="project" value="UniProtKB-UniRule"/>
</dbReference>
<feature type="binding site" evidence="6">
    <location>
        <position position="105"/>
    </location>
    <ligand>
        <name>ATP</name>
        <dbReference type="ChEBI" id="CHEBI:30616"/>
    </ligand>
</feature>
<dbReference type="InterPro" id="IPR029787">
    <property type="entry name" value="Nucleotide_cyclase"/>
</dbReference>
<evidence type="ECO:0000256" key="8">
    <source>
        <dbReference type="SAM" id="Phobius"/>
    </source>
</evidence>
<keyword evidence="5 6" id="KW-0067">ATP-binding</keyword>
<dbReference type="GO" id="GO:0009190">
    <property type="term" value="P:cyclic nucleotide biosynthetic process"/>
    <property type="evidence" value="ECO:0007669"/>
    <property type="project" value="InterPro"/>
</dbReference>
<keyword evidence="3 6" id="KW-0547">Nucleotide-binding</keyword>
<dbReference type="Gene3D" id="1.10.510.10">
    <property type="entry name" value="Transferase(Phosphotransferase) domain 1"/>
    <property type="match status" value="1"/>
</dbReference>
<dbReference type="PANTHER" id="PTHR43289:SF6">
    <property type="entry name" value="SERINE_THREONINE-PROTEIN KINASE NEKL-3"/>
    <property type="match status" value="1"/>
</dbReference>
<keyword evidence="8" id="KW-0472">Membrane</keyword>
<protein>
    <submittedName>
        <fullName evidence="11">Uncharacterized protein</fullName>
    </submittedName>
</protein>
<dbReference type="SMART" id="SM01080">
    <property type="entry name" value="CHASE2"/>
    <property type="match status" value="1"/>
</dbReference>
<dbReference type="PROSITE" id="PS50125">
    <property type="entry name" value="GUANYLATE_CYCLASE_2"/>
    <property type="match status" value="1"/>
</dbReference>
<dbReference type="SUPFAM" id="SSF56112">
    <property type="entry name" value="Protein kinase-like (PK-like)"/>
    <property type="match status" value="1"/>
</dbReference>
<keyword evidence="2" id="KW-0808">Transferase</keyword>